<dbReference type="RefSeq" id="WP_055010869.1">
    <property type="nucleotide sequence ID" value="NZ_LJPW01000159.1"/>
</dbReference>
<sequence>MYISVEQSHKLDTIIKSYEVALRSFISDIMARKYQSHALFDQTLKSISISNNLIYAKKFSAKLRKFTSTSSEIYSLISKCKASLDNNTFDNDVPYVSELIDLMLIFFSLHFSDKEIVKAFSSIEEFHYCCTIYHKTRNNLSHPASHPITISDANKVVYFIENGIATLNEKLFWYASKAYISEHIKNYNNHDNDGFPKHHNLGLAPSTHKSLLCRESVISNLYEALLGSNVRQRLAGSVVLYGYGGVGKTAITTEFLYRLIRDRKDNKHKDLSYLLFFSSKDEYLRSNNTSGELYIDSAKPEFSTLEDLQSLICKCLDIENVYEIKERGIIAIDNIENIENSEKQKIIDFIKALPRNVQFIVTSRNEESCEEKIHVEEFKNDDTGVTFVEQMVESEGFDINLQLGMAGQILNASKGNALIIIQILNIVDRQVSTFTSITTSLESMRSKNSEMIANFMYKNTFDAALKYLSSNGHPINELLQVISLYDERIELYSISKLLSIGIADAERTCNYLLERLILKKTGEYYELNEFAKRFVFIKLLPDRFQLGAIKEKIRIHKERMKLKLAQLDSTLTSNSVLHRIVNEWQPRNYIDTIVIAELFSIYGQAIKCVTQNNKRKYEQYLKEFDEHSFITSHPYVPLQKARLYKEGMYKFYRNDPTILMQVERLYEEAVESIEYDYRYLIGSLAHASLLMMFGIFLSQHLKEYSRAIRVLEDAKYFHGELRGKGWFIICNYLSFSYKKMHILTREHVYSEQLSLIVSEVIKTAKTSLPKQGFDISQYQKTYC</sequence>
<name>A0A0N8QR44_9PSED</name>
<proteinExistence type="predicted"/>
<dbReference type="OrthoDB" id="7067946at2"/>
<dbReference type="AlphaFoldDB" id="A0A0N8QR44"/>
<gene>
    <name evidence="1" type="ORF">ALQ84_02673</name>
</gene>
<protein>
    <submittedName>
        <fullName evidence="1">Archaeal ATPase family</fullName>
    </submittedName>
</protein>
<dbReference type="InterPro" id="IPR027417">
    <property type="entry name" value="P-loop_NTPase"/>
</dbReference>
<comment type="caution">
    <text evidence="1">The sequence shown here is derived from an EMBL/GenBank/DDBJ whole genome shotgun (WGS) entry which is preliminary data.</text>
</comment>
<reference evidence="1 2" key="1">
    <citation type="submission" date="2018-08" db="EMBL/GenBank/DDBJ databases">
        <title>Recombination of ecologically and evolutionarily significant loci maintains genetic cohesion in the Pseudomonas syringae species complex.</title>
        <authorList>
            <person name="Dillon M."/>
            <person name="Thakur S."/>
            <person name="Almeida R.N.D."/>
            <person name="Weir B.S."/>
            <person name="Guttman D.S."/>
        </authorList>
    </citation>
    <scope>NUCLEOTIDE SEQUENCE [LARGE SCALE GENOMIC DNA]</scope>
    <source>
        <strain evidence="1 2">ICMP 4086</strain>
    </source>
</reference>
<dbReference type="Gene3D" id="3.40.50.300">
    <property type="entry name" value="P-loop containing nucleotide triphosphate hydrolases"/>
    <property type="match status" value="1"/>
</dbReference>
<evidence type="ECO:0000313" key="2">
    <source>
        <dbReference type="Proteomes" id="UP000278587"/>
    </source>
</evidence>
<evidence type="ECO:0000313" key="1">
    <source>
        <dbReference type="EMBL" id="RMM12161.1"/>
    </source>
</evidence>
<organism evidence="1 2">
    <name type="scientific">Pseudomonas caricapapayae</name>
    <dbReference type="NCBI Taxonomy" id="46678"/>
    <lineage>
        <taxon>Bacteria</taxon>
        <taxon>Pseudomonadati</taxon>
        <taxon>Pseudomonadota</taxon>
        <taxon>Gammaproteobacteria</taxon>
        <taxon>Pseudomonadales</taxon>
        <taxon>Pseudomonadaceae</taxon>
        <taxon>Pseudomonas</taxon>
    </lineage>
</organism>
<dbReference type="SUPFAM" id="SSF52540">
    <property type="entry name" value="P-loop containing nucleoside triphosphate hydrolases"/>
    <property type="match status" value="1"/>
</dbReference>
<dbReference type="EMBL" id="RBOC01000053">
    <property type="protein sequence ID" value="RMM12161.1"/>
    <property type="molecule type" value="Genomic_DNA"/>
</dbReference>
<dbReference type="Proteomes" id="UP000278587">
    <property type="component" value="Unassembled WGS sequence"/>
</dbReference>
<accession>A0A0N8QR44</accession>